<feature type="compositionally biased region" description="Acidic residues" evidence="1">
    <location>
        <begin position="17"/>
        <end position="27"/>
    </location>
</feature>
<feature type="compositionally biased region" description="Low complexity" evidence="1">
    <location>
        <begin position="156"/>
        <end position="172"/>
    </location>
</feature>
<keyword evidence="3" id="KW-1185">Reference proteome</keyword>
<name>A0A4P9Y006_9FUNG</name>
<feature type="compositionally biased region" description="Polar residues" evidence="1">
    <location>
        <begin position="124"/>
        <end position="142"/>
    </location>
</feature>
<evidence type="ECO:0000313" key="3">
    <source>
        <dbReference type="Proteomes" id="UP000267251"/>
    </source>
</evidence>
<organism evidence="2 3">
    <name type="scientific">Piptocephalis cylindrospora</name>
    <dbReference type="NCBI Taxonomy" id="1907219"/>
    <lineage>
        <taxon>Eukaryota</taxon>
        <taxon>Fungi</taxon>
        <taxon>Fungi incertae sedis</taxon>
        <taxon>Zoopagomycota</taxon>
        <taxon>Zoopagomycotina</taxon>
        <taxon>Zoopagomycetes</taxon>
        <taxon>Zoopagales</taxon>
        <taxon>Piptocephalidaceae</taxon>
        <taxon>Piptocephalis</taxon>
    </lineage>
</organism>
<dbReference type="AlphaFoldDB" id="A0A4P9Y006"/>
<feature type="region of interest" description="Disordered" evidence="1">
    <location>
        <begin position="1"/>
        <end position="204"/>
    </location>
</feature>
<accession>A0A4P9Y006</accession>
<feature type="compositionally biased region" description="Low complexity" evidence="1">
    <location>
        <begin position="93"/>
        <end position="106"/>
    </location>
</feature>
<dbReference type="Proteomes" id="UP000267251">
    <property type="component" value="Unassembled WGS sequence"/>
</dbReference>
<sequence>MPIHQRVGMKRRVWMDDRDDDEEDEIDTNPWQGKKARSSFSNSSDTTEPHFSPGSCPTSWSPPLASEHQGLRLVDMSTGEELTPLSEEDHASRPWSSSKKSPTTSSAMLHLPKYRIHLPPISGQHPSQSDPSFHTFSPNQGQMILYRPHPFPDPPLTSTSSIPSSTHSSFASIQELDEEEEKESSISPPPSTPTSIVAMDTSED</sequence>
<dbReference type="EMBL" id="KZ988519">
    <property type="protein sequence ID" value="RKP12027.1"/>
    <property type="molecule type" value="Genomic_DNA"/>
</dbReference>
<protein>
    <submittedName>
        <fullName evidence="2">Uncharacterized protein</fullName>
    </submittedName>
</protein>
<dbReference type="OrthoDB" id="10649029at2759"/>
<evidence type="ECO:0000313" key="2">
    <source>
        <dbReference type="EMBL" id="RKP12027.1"/>
    </source>
</evidence>
<reference evidence="3" key="1">
    <citation type="journal article" date="2018" name="Nat. Microbiol.">
        <title>Leveraging single-cell genomics to expand the fungal tree of life.</title>
        <authorList>
            <person name="Ahrendt S.R."/>
            <person name="Quandt C.A."/>
            <person name="Ciobanu D."/>
            <person name="Clum A."/>
            <person name="Salamov A."/>
            <person name="Andreopoulos B."/>
            <person name="Cheng J.F."/>
            <person name="Woyke T."/>
            <person name="Pelin A."/>
            <person name="Henrissat B."/>
            <person name="Reynolds N.K."/>
            <person name="Benny G.L."/>
            <person name="Smith M.E."/>
            <person name="James T.Y."/>
            <person name="Grigoriev I.V."/>
        </authorList>
    </citation>
    <scope>NUCLEOTIDE SEQUENCE [LARGE SCALE GENOMIC DNA]</scope>
</reference>
<gene>
    <name evidence="2" type="ORF">BJ684DRAFT_17446</name>
</gene>
<proteinExistence type="predicted"/>
<evidence type="ECO:0000256" key="1">
    <source>
        <dbReference type="SAM" id="MobiDB-lite"/>
    </source>
</evidence>